<evidence type="ECO:0000256" key="1">
    <source>
        <dbReference type="ARBA" id="ARBA00022737"/>
    </source>
</evidence>
<dbReference type="PANTHER" id="PTHR24198:SF165">
    <property type="entry name" value="ANKYRIN REPEAT-CONTAINING PROTEIN-RELATED"/>
    <property type="match status" value="1"/>
</dbReference>
<dbReference type="AlphaFoldDB" id="A0A9P0EKB3"/>
<dbReference type="PROSITE" id="PS50297">
    <property type="entry name" value="ANK_REP_REGION"/>
    <property type="match status" value="1"/>
</dbReference>
<sequence length="573" mass="63970">MHSRVRLSLPPGEQDSDSSLDIRPLNTPQLPVELWDEIGEILSENVVASTAQDLLNVMLSCRELFQIFIGHLYKFNKRMIEISSLPPPPGSEPSRRRKPKNTWTERSAMQWAARNGLQGTAQAVREITPDLCQVSHVGVAIRHQHYEFAWMLLKWKEIDEKVAAGVSHDSPIFAAVAMNHAALIEYITKLQGIKFLMTEYILSLFGPLKNGQYPLHRKCLRAGCFKSPRSSEMLSVLINHGLDVNQTVERMPLLMHALRLVKILTNTIGVVKDLLSMIQDIDQQDLDSGDTSLMFWLRDSQEMAGKPGEEALCLEITKLLLDHGASLDSRNKRGDTPLHIATAHSYPSVVQLLIDRGADVNATGNRGQTALHWATSGTCSDPGVDEHDRPQEHRSAIEKVAILIKAHADPDFISESGSMALRPLPEAWLCHDSFEKMVKIYTSSARDRGDPINVVDFLHRCPSLLTSCALIMKMADSGSEKMEKDFEFLLGYGLDIDEHNYRGRTLLDLSLTPGSIPGNSWLFMYLLSKGAKINATNQNGKNVLDRTRDVEIRDLLIRHGALPGSQLERSVGN</sequence>
<dbReference type="Proteomes" id="UP000775872">
    <property type="component" value="Unassembled WGS sequence"/>
</dbReference>
<dbReference type="InterPro" id="IPR036770">
    <property type="entry name" value="Ankyrin_rpt-contain_sf"/>
</dbReference>
<dbReference type="Pfam" id="PF12796">
    <property type="entry name" value="Ank_2"/>
    <property type="match status" value="1"/>
</dbReference>
<feature type="region of interest" description="Disordered" evidence="4">
    <location>
        <begin position="84"/>
        <end position="103"/>
    </location>
</feature>
<dbReference type="OrthoDB" id="823504at2759"/>
<keyword evidence="6" id="KW-1185">Reference proteome</keyword>
<dbReference type="PROSITE" id="PS50088">
    <property type="entry name" value="ANK_REPEAT"/>
    <property type="match status" value="2"/>
</dbReference>
<proteinExistence type="predicted"/>
<feature type="repeat" description="ANK" evidence="3">
    <location>
        <begin position="502"/>
        <end position="538"/>
    </location>
</feature>
<dbReference type="InterPro" id="IPR002110">
    <property type="entry name" value="Ankyrin_rpt"/>
</dbReference>
<dbReference type="SMART" id="SM00248">
    <property type="entry name" value="ANK"/>
    <property type="match status" value="7"/>
</dbReference>
<evidence type="ECO:0000313" key="6">
    <source>
        <dbReference type="Proteomes" id="UP000775872"/>
    </source>
</evidence>
<protein>
    <submittedName>
        <fullName evidence="5">Uncharacterized protein</fullName>
    </submittedName>
</protein>
<evidence type="ECO:0000256" key="4">
    <source>
        <dbReference type="SAM" id="MobiDB-lite"/>
    </source>
</evidence>
<evidence type="ECO:0000256" key="3">
    <source>
        <dbReference type="PROSITE-ProRule" id="PRU00023"/>
    </source>
</evidence>
<accession>A0A9P0EKB3</accession>
<feature type="repeat" description="ANK" evidence="3">
    <location>
        <begin position="333"/>
        <end position="365"/>
    </location>
</feature>
<organism evidence="5 6">
    <name type="scientific">Clonostachys solani</name>
    <dbReference type="NCBI Taxonomy" id="160281"/>
    <lineage>
        <taxon>Eukaryota</taxon>
        <taxon>Fungi</taxon>
        <taxon>Dikarya</taxon>
        <taxon>Ascomycota</taxon>
        <taxon>Pezizomycotina</taxon>
        <taxon>Sordariomycetes</taxon>
        <taxon>Hypocreomycetidae</taxon>
        <taxon>Hypocreales</taxon>
        <taxon>Bionectriaceae</taxon>
        <taxon>Clonostachys</taxon>
    </lineage>
</organism>
<reference evidence="5" key="1">
    <citation type="submission" date="2021-10" db="EMBL/GenBank/DDBJ databases">
        <authorList>
            <person name="Piombo E."/>
        </authorList>
    </citation>
    <scope>NUCLEOTIDE SEQUENCE</scope>
</reference>
<dbReference type="SUPFAM" id="SSF48403">
    <property type="entry name" value="Ankyrin repeat"/>
    <property type="match status" value="1"/>
</dbReference>
<dbReference type="Gene3D" id="1.25.40.20">
    <property type="entry name" value="Ankyrin repeat-containing domain"/>
    <property type="match status" value="2"/>
</dbReference>
<keyword evidence="1" id="KW-0677">Repeat</keyword>
<evidence type="ECO:0000313" key="5">
    <source>
        <dbReference type="EMBL" id="CAH0050753.1"/>
    </source>
</evidence>
<comment type="caution">
    <text evidence="5">The sequence shown here is derived from an EMBL/GenBank/DDBJ whole genome shotgun (WGS) entry which is preliminary data.</text>
</comment>
<evidence type="ECO:0000256" key="2">
    <source>
        <dbReference type="ARBA" id="ARBA00023043"/>
    </source>
</evidence>
<feature type="region of interest" description="Disordered" evidence="4">
    <location>
        <begin position="1"/>
        <end position="24"/>
    </location>
</feature>
<keyword evidence="2 3" id="KW-0040">ANK repeat</keyword>
<dbReference type="PANTHER" id="PTHR24198">
    <property type="entry name" value="ANKYRIN REPEAT AND PROTEIN KINASE DOMAIN-CONTAINING PROTEIN"/>
    <property type="match status" value="1"/>
</dbReference>
<gene>
    <name evidence="5" type="ORF">CSOL1703_00013992</name>
</gene>
<name>A0A9P0EKB3_9HYPO</name>
<dbReference type="EMBL" id="CABFOC020000038">
    <property type="protein sequence ID" value="CAH0050753.1"/>
    <property type="molecule type" value="Genomic_DNA"/>
</dbReference>